<reference evidence="1 2" key="1">
    <citation type="submission" date="2013-12" db="EMBL/GenBank/DDBJ databases">
        <title>Complete genome sequence of Rhizobium etli bv. mimosae IE4771.</title>
        <authorList>
            <person name="Bustos P."/>
            <person name="Santamaria R.I."/>
            <person name="Lozano L."/>
            <person name="Ormeno-Orrillo E."/>
            <person name="Rogel M.A."/>
            <person name="Romero D."/>
            <person name="Cevallos M.A."/>
            <person name="Martinez-Romero E."/>
            <person name="Gonzalez V."/>
        </authorList>
    </citation>
    <scope>NUCLEOTIDE SEQUENCE [LARGE SCALE GENOMIC DNA]</scope>
    <source>
        <strain evidence="1 2">IE4771</strain>
        <plasmid evidence="2">Plasmid pRetIE4771b</plasmid>
    </source>
</reference>
<proteinExistence type="predicted"/>
<dbReference type="EMBL" id="CP006988">
    <property type="protein sequence ID" value="AIC29838.1"/>
    <property type="molecule type" value="Genomic_DNA"/>
</dbReference>
<gene>
    <name evidence="1" type="ORF">IE4771_PB00107</name>
</gene>
<evidence type="ECO:0000313" key="2">
    <source>
        <dbReference type="Proteomes" id="UP000027180"/>
    </source>
</evidence>
<geneLocation type="plasmid" evidence="1 2">
    <name>pRetIE4771b</name>
</geneLocation>
<dbReference type="KEGG" id="rei:IE4771_PB00107"/>
<dbReference type="HOGENOM" id="CLU_2957467_0_0_5"/>
<organism evidence="1 2">
    <name type="scientific">Rhizobium etli bv. mimosae str. IE4771</name>
    <dbReference type="NCBI Taxonomy" id="1432050"/>
    <lineage>
        <taxon>Bacteria</taxon>
        <taxon>Pseudomonadati</taxon>
        <taxon>Pseudomonadota</taxon>
        <taxon>Alphaproteobacteria</taxon>
        <taxon>Hyphomicrobiales</taxon>
        <taxon>Rhizobiaceae</taxon>
        <taxon>Rhizobium/Agrobacterium group</taxon>
        <taxon>Rhizobium</taxon>
    </lineage>
</organism>
<accession>A0A060I3V8</accession>
<keyword evidence="1" id="KW-0614">Plasmid</keyword>
<dbReference type="Proteomes" id="UP000027180">
    <property type="component" value="Plasmid pRetIE4771b"/>
</dbReference>
<sequence>MDVAGLHENKSNQIGAEAFTQHTEISILPRVVAIPRWHMSRIAYCQSNLGTCSFKNLEG</sequence>
<protein>
    <submittedName>
        <fullName evidence="1">Uncharacterized protein</fullName>
    </submittedName>
</protein>
<dbReference type="AlphaFoldDB" id="A0A060I3V8"/>
<name>A0A060I3V8_RHIET</name>
<evidence type="ECO:0000313" key="1">
    <source>
        <dbReference type="EMBL" id="AIC29838.1"/>
    </source>
</evidence>